<evidence type="ECO:0000313" key="3">
    <source>
        <dbReference type="EMBL" id="KMM65513.1"/>
    </source>
</evidence>
<feature type="compositionally biased region" description="Basic residues" evidence="1">
    <location>
        <begin position="13"/>
        <end position="25"/>
    </location>
</feature>
<reference evidence="3 4" key="1">
    <citation type="submission" date="2007-06" db="EMBL/GenBank/DDBJ databases">
        <title>The Genome Sequence of Coccidioides posadasii RMSCC_3488.</title>
        <authorList>
            <consortium name="Coccidioides Genome Resources Consortium"/>
            <consortium name="The Broad Institute Genome Sequencing Platform"/>
            <person name="Henn M.R."/>
            <person name="Sykes S."/>
            <person name="Young S."/>
            <person name="Jaffe D."/>
            <person name="Berlin A."/>
            <person name="Alvarez P."/>
            <person name="Butler J."/>
            <person name="Gnerre S."/>
            <person name="Grabherr M."/>
            <person name="Mauceli E."/>
            <person name="Brockman W."/>
            <person name="Kodira C."/>
            <person name="Alvarado L."/>
            <person name="Zeng Q."/>
            <person name="Crawford M."/>
            <person name="Antoine C."/>
            <person name="Devon K."/>
            <person name="Galgiani J."/>
            <person name="Orsborn K."/>
            <person name="Lewis M.L."/>
            <person name="Nusbaum C."/>
            <person name="Galagan J."/>
            <person name="Birren B."/>
        </authorList>
    </citation>
    <scope>NUCLEOTIDE SEQUENCE [LARGE SCALE GENOMIC DNA]</scope>
    <source>
        <strain evidence="3 4">RMSCC 3488</strain>
    </source>
</reference>
<dbReference type="Gene3D" id="3.10.450.50">
    <property type="match status" value="1"/>
</dbReference>
<dbReference type="VEuPathDB" id="FungiDB:CPAG_01862"/>
<dbReference type="PANTHER" id="PTHR38436:SF3">
    <property type="entry name" value="CARBOXYMETHYLENEBUTENOLIDASE-RELATED"/>
    <property type="match status" value="1"/>
</dbReference>
<accession>A0A0J6F5P2</accession>
<dbReference type="PANTHER" id="PTHR38436">
    <property type="entry name" value="POLYKETIDE CYCLASE SNOAL-LIKE DOMAIN"/>
    <property type="match status" value="1"/>
</dbReference>
<feature type="region of interest" description="Disordered" evidence="1">
    <location>
        <begin position="13"/>
        <end position="37"/>
    </location>
</feature>
<dbReference type="SUPFAM" id="SSF54427">
    <property type="entry name" value="NTF2-like"/>
    <property type="match status" value="1"/>
</dbReference>
<organism evidence="3 4">
    <name type="scientific">Coccidioides posadasii RMSCC 3488</name>
    <dbReference type="NCBI Taxonomy" id="454284"/>
    <lineage>
        <taxon>Eukaryota</taxon>
        <taxon>Fungi</taxon>
        <taxon>Dikarya</taxon>
        <taxon>Ascomycota</taxon>
        <taxon>Pezizomycotina</taxon>
        <taxon>Eurotiomycetes</taxon>
        <taxon>Eurotiomycetidae</taxon>
        <taxon>Onygenales</taxon>
        <taxon>Onygenaceae</taxon>
        <taxon>Coccidioides</taxon>
    </lineage>
</organism>
<dbReference type="GO" id="GO:0030638">
    <property type="term" value="P:polyketide metabolic process"/>
    <property type="evidence" value="ECO:0007669"/>
    <property type="project" value="InterPro"/>
</dbReference>
<dbReference type="InterPro" id="IPR037401">
    <property type="entry name" value="SnoaL-like"/>
</dbReference>
<name>A0A0J6F5P2_COCPO</name>
<sequence length="395" mass="44553">MKGIHETLRRRRNSLRERFSHRRQRSSSQSHETESSWRETGAPKLLLTANALYFDHTLFQDFREEGYDIAYLPHAAPPKQYKEQLQRFADVLEEEDRYAIVAYGEAASVVLDACMSPMPRLCAVVAYYPTTIPLAGCGFPSSLNYLIHLAESQPFSGKLNCYTYHRSDVGFAEHDSASYDRVSAQLAWGRTIACLRKGFEVTVDLAPFLENHMKVKFDAKDVDATMETVADDAYVNYVPVMIGGIGADELRRFYSEYFIPRNPPSLDIRLISRTVGIDHVVDELYLSFKHSQEIPWILPGVPPTDRFVEIALVSVVGIRAGKLCHENVYWDQASVLMQIGLLDPKYIPPSFKPVASSTGKIFQLERLPVIGREGARKVLNPESEKSNGLITSKGV</sequence>
<gene>
    <name evidence="3" type="ORF">CPAG_01862</name>
</gene>
<evidence type="ECO:0000256" key="1">
    <source>
        <dbReference type="SAM" id="MobiDB-lite"/>
    </source>
</evidence>
<dbReference type="Proteomes" id="UP000054567">
    <property type="component" value="Unassembled WGS sequence"/>
</dbReference>
<feature type="domain" description="SnoaL-like" evidence="2">
    <location>
        <begin position="217"/>
        <end position="324"/>
    </location>
</feature>
<protein>
    <submittedName>
        <fullName evidence="3">Dienelactone hydrolase</fullName>
    </submittedName>
</protein>
<dbReference type="Pfam" id="PF12680">
    <property type="entry name" value="SnoaL_2"/>
    <property type="match status" value="1"/>
</dbReference>
<keyword evidence="3" id="KW-0378">Hydrolase</keyword>
<evidence type="ECO:0000313" key="4">
    <source>
        <dbReference type="Proteomes" id="UP000054567"/>
    </source>
</evidence>
<dbReference type="EMBL" id="DS268109">
    <property type="protein sequence ID" value="KMM65513.1"/>
    <property type="molecule type" value="Genomic_DNA"/>
</dbReference>
<proteinExistence type="predicted"/>
<dbReference type="GO" id="GO:0016787">
    <property type="term" value="F:hydrolase activity"/>
    <property type="evidence" value="ECO:0007669"/>
    <property type="project" value="UniProtKB-KW"/>
</dbReference>
<dbReference type="OrthoDB" id="5440at2759"/>
<dbReference type="InterPro" id="IPR032710">
    <property type="entry name" value="NTF2-like_dom_sf"/>
</dbReference>
<reference evidence="4" key="2">
    <citation type="journal article" date="2009" name="Genome Res.">
        <title>Comparative genomic analyses of the human fungal pathogens Coccidioides and their relatives.</title>
        <authorList>
            <person name="Sharpton T.J."/>
            <person name="Stajich J.E."/>
            <person name="Rounsley S.D."/>
            <person name="Gardner M.J."/>
            <person name="Wortman J.R."/>
            <person name="Jordar V.S."/>
            <person name="Maiti R."/>
            <person name="Kodira C.D."/>
            <person name="Neafsey D.E."/>
            <person name="Zeng Q."/>
            <person name="Hung C.-Y."/>
            <person name="McMahan C."/>
            <person name="Muszewska A."/>
            <person name="Grynberg M."/>
            <person name="Mandel M.A."/>
            <person name="Kellner E.M."/>
            <person name="Barker B.M."/>
            <person name="Galgiani J.N."/>
            <person name="Orbach M.J."/>
            <person name="Kirkland T.N."/>
            <person name="Cole G.T."/>
            <person name="Henn M.R."/>
            <person name="Birren B.W."/>
            <person name="Taylor J.W."/>
        </authorList>
    </citation>
    <scope>NUCLEOTIDE SEQUENCE [LARGE SCALE GENOMIC DNA]</scope>
    <source>
        <strain evidence="4">RMSCC 3488</strain>
    </source>
</reference>
<evidence type="ECO:0000259" key="2">
    <source>
        <dbReference type="Pfam" id="PF12680"/>
    </source>
</evidence>
<dbReference type="AlphaFoldDB" id="A0A0J6F5P2"/>
<reference evidence="4" key="3">
    <citation type="journal article" date="2010" name="Genome Res.">
        <title>Population genomic sequencing of Coccidioides fungi reveals recent hybridization and transposon control.</title>
        <authorList>
            <person name="Neafsey D.E."/>
            <person name="Barker B.M."/>
            <person name="Sharpton T.J."/>
            <person name="Stajich J.E."/>
            <person name="Park D.J."/>
            <person name="Whiston E."/>
            <person name="Hung C.-Y."/>
            <person name="McMahan C."/>
            <person name="White J."/>
            <person name="Sykes S."/>
            <person name="Heiman D."/>
            <person name="Young S."/>
            <person name="Zeng Q."/>
            <person name="Abouelleil A."/>
            <person name="Aftuck L."/>
            <person name="Bessette D."/>
            <person name="Brown A."/>
            <person name="FitzGerald M."/>
            <person name="Lui A."/>
            <person name="Macdonald J.P."/>
            <person name="Priest M."/>
            <person name="Orbach M.J."/>
            <person name="Galgiani J.N."/>
            <person name="Kirkland T.N."/>
            <person name="Cole G.T."/>
            <person name="Birren B.W."/>
            <person name="Henn M.R."/>
            <person name="Taylor J.W."/>
            <person name="Rounsley S.D."/>
        </authorList>
    </citation>
    <scope>NUCLEOTIDE SEQUENCE [LARGE SCALE GENOMIC DNA]</scope>
    <source>
        <strain evidence="4">RMSCC 3488</strain>
    </source>
</reference>
<dbReference type="InterPro" id="IPR009959">
    <property type="entry name" value="Cyclase_SnoaL-like"/>
</dbReference>